<feature type="transmembrane region" description="Helical" evidence="1">
    <location>
        <begin position="28"/>
        <end position="48"/>
    </location>
</feature>
<keyword evidence="1" id="KW-0812">Transmembrane</keyword>
<organism evidence="2 3">
    <name type="scientific">Corynebacterium diphtheriae</name>
    <dbReference type="NCBI Taxonomy" id="1717"/>
    <lineage>
        <taxon>Bacteria</taxon>
        <taxon>Bacillati</taxon>
        <taxon>Actinomycetota</taxon>
        <taxon>Actinomycetes</taxon>
        <taxon>Mycobacteriales</taxon>
        <taxon>Corynebacteriaceae</taxon>
        <taxon>Corynebacterium</taxon>
    </lineage>
</organism>
<feature type="transmembrane region" description="Helical" evidence="1">
    <location>
        <begin position="124"/>
        <end position="142"/>
    </location>
</feature>
<dbReference type="OMA" id="YGTAAWF"/>
<evidence type="ECO:0000313" key="3">
    <source>
        <dbReference type="Proteomes" id="UP000480222"/>
    </source>
</evidence>
<evidence type="ECO:0008006" key="4">
    <source>
        <dbReference type="Google" id="ProtNLM"/>
    </source>
</evidence>
<accession>A0A0F5DFS8</accession>
<evidence type="ECO:0000256" key="1">
    <source>
        <dbReference type="SAM" id="Phobius"/>
    </source>
</evidence>
<sequence length="153" mass="16284">MNSEQKESNEPYGNASLGTLPPTTIRNAGIIAIVQSAIGLGFAVFLVLRSITGAPEESIVYETDTAVTSVGVGTAIFFVIVFGTVIAGAIMMMRGKRWGRGPVIMLEILLLPIGFYMISGHALLLAVVTCASAIATLVYLFSPRSLDWAARNY</sequence>
<dbReference type="OrthoDB" id="4775239at2"/>
<protein>
    <recommendedName>
        <fullName evidence="4">Integral membrane protein</fullName>
    </recommendedName>
</protein>
<dbReference type="KEGG" id="cdi:DIP0715"/>
<reference evidence="2 3" key="1">
    <citation type="submission" date="2020-02" db="EMBL/GenBank/DDBJ databases">
        <authorList>
            <person name="Brisse S."/>
        </authorList>
    </citation>
    <scope>NUCLEOTIDE SEQUENCE [LARGE SCALE GENOMIC DNA]</scope>
    <source>
        <strain evidence="2">CIP107547</strain>
    </source>
</reference>
<feature type="transmembrane region" description="Helical" evidence="1">
    <location>
        <begin position="102"/>
        <end position="118"/>
    </location>
</feature>
<proteinExistence type="predicted"/>
<keyword evidence="1" id="KW-0472">Membrane</keyword>
<evidence type="ECO:0000313" key="2">
    <source>
        <dbReference type="EMBL" id="CAB0592636.1"/>
    </source>
</evidence>
<gene>
    <name evidence="2" type="ORF">CIP107547_00832</name>
</gene>
<dbReference type="RefSeq" id="WP_010934499.1">
    <property type="nucleotide sequence ID" value="NZ_CAJDXW010000003.1"/>
</dbReference>
<comment type="caution">
    <text evidence="2">The sequence shown here is derived from an EMBL/GenBank/DDBJ whole genome shotgun (WGS) entry which is preliminary data.</text>
</comment>
<feature type="transmembrane region" description="Helical" evidence="1">
    <location>
        <begin position="68"/>
        <end position="90"/>
    </location>
</feature>
<dbReference type="AlphaFoldDB" id="A0A0F5DFS8"/>
<keyword evidence="1" id="KW-1133">Transmembrane helix</keyword>
<dbReference type="Proteomes" id="UP000480222">
    <property type="component" value="Unassembled WGS sequence"/>
</dbReference>
<name>A0A0F5DFS8_CORDP</name>
<dbReference type="EMBL" id="CADDAV010000010">
    <property type="protein sequence ID" value="CAB0592636.1"/>
    <property type="molecule type" value="Genomic_DNA"/>
</dbReference>